<dbReference type="Gene3D" id="3.30.420.40">
    <property type="match status" value="2"/>
</dbReference>
<dbReference type="InterPro" id="IPR005338">
    <property type="entry name" value="Anhydro_N_Ac-Mur_kinase"/>
</dbReference>
<name>A0A154L4F3_9PROT</name>
<comment type="pathway">
    <text evidence="2">Amino-sugar metabolism; 1,6-anhydro-N-acetylmuramate degradation.</text>
</comment>
<comment type="catalytic activity">
    <reaction evidence="2">
        <text>1,6-anhydro-N-acetyl-beta-muramate + ATP + H2O = N-acetyl-D-muramate 6-phosphate + ADP + H(+)</text>
        <dbReference type="Rhea" id="RHEA:24952"/>
        <dbReference type="ChEBI" id="CHEBI:15377"/>
        <dbReference type="ChEBI" id="CHEBI:15378"/>
        <dbReference type="ChEBI" id="CHEBI:30616"/>
        <dbReference type="ChEBI" id="CHEBI:58690"/>
        <dbReference type="ChEBI" id="CHEBI:58722"/>
        <dbReference type="ChEBI" id="CHEBI:456216"/>
        <dbReference type="EC" id="2.7.1.170"/>
    </reaction>
</comment>
<keyword evidence="2" id="KW-0547">Nucleotide-binding</keyword>
<keyword evidence="2 3" id="KW-0418">Kinase</keyword>
<dbReference type="GO" id="GO:0097175">
    <property type="term" value="P:1,6-anhydro-N-acetyl-beta-muramic acid catabolic process"/>
    <property type="evidence" value="ECO:0007669"/>
    <property type="project" value="UniProtKB-UniRule"/>
</dbReference>
<keyword evidence="1 2" id="KW-0119">Carbohydrate metabolism</keyword>
<dbReference type="UniPathway" id="UPA00343"/>
<comment type="similarity">
    <text evidence="2">Belongs to the anhydro-N-acetylmuramic acid kinase family.</text>
</comment>
<comment type="caution">
    <text evidence="3">The sequence shown here is derived from an EMBL/GenBank/DDBJ whole genome shotgun (WGS) entry which is preliminary data.</text>
</comment>
<sequence length="376" mass="39894">MAVVNAQKNWIKAIGMMSGTSLDGVDAALIETDGVDVRRTGHAVFVPYSPELRERMRACFGNRSATNTEHVVADDLTLVHVDAVNMLLDRAAISASEIGVIGFHGQTVFHEPASGITRQIGTPDMLAEKTGIPVVADFRLADVAAGGEGAPLAPVYHAALMKSAGVDMPVAVLNIGGVSNVTWIGPDEELLAFDCGPGNARIDDWMLRHTGTPVDLNGATAASGLPDPMIEVRFLEDPYFDRIPPKSLDREDMALRIDGLVAEAKLGVADGAATLAQCTVAAIVAGVNHLPEAPLQWFVCGGGRHNDYLMAQLNNRLGVPVRSVDELDWDGDAVEAECFGYLAVRHLCDLPLSFPGTTGVPEPCRGGKLYHSKKAA</sequence>
<dbReference type="PANTHER" id="PTHR30605:SF0">
    <property type="entry name" value="ANHYDRO-N-ACETYLMURAMIC ACID KINASE"/>
    <property type="match status" value="1"/>
</dbReference>
<dbReference type="GO" id="GO:0009254">
    <property type="term" value="P:peptidoglycan turnover"/>
    <property type="evidence" value="ECO:0007669"/>
    <property type="project" value="UniProtKB-UniRule"/>
</dbReference>
<comment type="function">
    <text evidence="2">Catalyzes the specific phosphorylation of 1,6-anhydro-N-acetylmuramic acid (anhMurNAc) with the simultaneous cleavage of the 1,6-anhydro ring, generating MurNAc-6-P. Is required for the utilization of anhMurNAc either imported from the medium or derived from its own cell wall murein, and thus plays a role in cell wall recycling.</text>
</comment>
<dbReference type="NCBIfam" id="NF007141">
    <property type="entry name" value="PRK09585.1-5"/>
    <property type="match status" value="1"/>
</dbReference>
<keyword evidence="2" id="KW-0067">ATP-binding</keyword>
<keyword evidence="2" id="KW-0808">Transferase</keyword>
<dbReference type="UniPathway" id="UPA00544"/>
<comment type="pathway">
    <text evidence="2">Cell wall biogenesis; peptidoglycan recycling.</text>
</comment>
<dbReference type="SUPFAM" id="SSF53067">
    <property type="entry name" value="Actin-like ATPase domain"/>
    <property type="match status" value="1"/>
</dbReference>
<dbReference type="InterPro" id="IPR043129">
    <property type="entry name" value="ATPase_NBD"/>
</dbReference>
<dbReference type="EC" id="2.7.1.170" evidence="2"/>
<proteinExistence type="inferred from homology"/>
<dbReference type="EMBL" id="LPVY01000013">
    <property type="protein sequence ID" value="KZB64135.1"/>
    <property type="molecule type" value="Genomic_DNA"/>
</dbReference>
<dbReference type="OrthoDB" id="9763949at2"/>
<evidence type="ECO:0000313" key="3">
    <source>
        <dbReference type="EMBL" id="KZB64135.1"/>
    </source>
</evidence>
<evidence type="ECO:0000256" key="2">
    <source>
        <dbReference type="HAMAP-Rule" id="MF_01270"/>
    </source>
</evidence>
<dbReference type="PANTHER" id="PTHR30605">
    <property type="entry name" value="ANHYDRO-N-ACETYLMURAMIC ACID KINASE"/>
    <property type="match status" value="1"/>
</dbReference>
<dbReference type="GO" id="GO:0016773">
    <property type="term" value="F:phosphotransferase activity, alcohol group as acceptor"/>
    <property type="evidence" value="ECO:0007669"/>
    <property type="project" value="UniProtKB-UniRule"/>
</dbReference>
<dbReference type="HAMAP" id="MF_01270">
    <property type="entry name" value="AnhMurNAc_kinase"/>
    <property type="match status" value="1"/>
</dbReference>
<accession>A0A154L4F3</accession>
<protein>
    <recommendedName>
        <fullName evidence="2">Anhydro-N-acetylmuramic acid kinase</fullName>
        <ecNumber evidence="2">2.7.1.170</ecNumber>
    </recommendedName>
    <alternativeName>
        <fullName evidence="2">AnhMurNAc kinase</fullName>
    </alternativeName>
</protein>
<dbReference type="GO" id="GO:0006040">
    <property type="term" value="P:amino sugar metabolic process"/>
    <property type="evidence" value="ECO:0007669"/>
    <property type="project" value="InterPro"/>
</dbReference>
<reference evidence="3 4" key="1">
    <citation type="submission" date="2015-12" db="EMBL/GenBank/DDBJ databases">
        <title>Genome sequence of Thalassospira lucentensis MCCC 1A02072.</title>
        <authorList>
            <person name="Lu L."/>
            <person name="Lai Q."/>
            <person name="Shao Z."/>
            <person name="Qian P."/>
        </authorList>
    </citation>
    <scope>NUCLEOTIDE SEQUENCE [LARGE SCALE GENOMIC DNA]</scope>
    <source>
        <strain evidence="3 4">MCCC 1A02072</strain>
    </source>
</reference>
<evidence type="ECO:0000256" key="1">
    <source>
        <dbReference type="ARBA" id="ARBA00023277"/>
    </source>
</evidence>
<dbReference type="AlphaFoldDB" id="A0A154L4F3"/>
<organism evidence="3 4">
    <name type="scientific">Thalassospira lucentensis</name>
    <dbReference type="NCBI Taxonomy" id="168935"/>
    <lineage>
        <taxon>Bacteria</taxon>
        <taxon>Pseudomonadati</taxon>
        <taxon>Pseudomonadota</taxon>
        <taxon>Alphaproteobacteria</taxon>
        <taxon>Rhodospirillales</taxon>
        <taxon>Thalassospiraceae</taxon>
        <taxon>Thalassospira</taxon>
    </lineage>
</organism>
<evidence type="ECO:0000313" key="4">
    <source>
        <dbReference type="Proteomes" id="UP000076335"/>
    </source>
</evidence>
<dbReference type="GO" id="GO:0005524">
    <property type="term" value="F:ATP binding"/>
    <property type="evidence" value="ECO:0007669"/>
    <property type="project" value="UniProtKB-UniRule"/>
</dbReference>
<dbReference type="Proteomes" id="UP000076335">
    <property type="component" value="Unassembled WGS sequence"/>
</dbReference>
<dbReference type="GO" id="GO:0016301">
    <property type="term" value="F:kinase activity"/>
    <property type="evidence" value="ECO:0007669"/>
    <property type="project" value="UniProtKB-KW"/>
</dbReference>
<gene>
    <name evidence="2" type="primary">anmK</name>
    <name evidence="3" type="ORF">AUP42_20355</name>
</gene>
<feature type="binding site" evidence="2">
    <location>
        <begin position="19"/>
        <end position="26"/>
    </location>
    <ligand>
        <name>ATP</name>
        <dbReference type="ChEBI" id="CHEBI:30616"/>
    </ligand>
</feature>
<dbReference type="Pfam" id="PF03702">
    <property type="entry name" value="AnmK"/>
    <property type="match status" value="1"/>
</dbReference>